<gene>
    <name evidence="9" type="ORF">GGR27_003852</name>
</gene>
<evidence type="ECO:0000256" key="2">
    <source>
        <dbReference type="ARBA" id="ARBA00006275"/>
    </source>
</evidence>
<dbReference type="SUPFAM" id="SSF48452">
    <property type="entry name" value="TPR-like"/>
    <property type="match status" value="1"/>
</dbReference>
<feature type="domain" description="SusD-like N-terminal" evidence="8">
    <location>
        <begin position="98"/>
        <end position="222"/>
    </location>
</feature>
<keyword evidence="4" id="KW-0472">Membrane</keyword>
<dbReference type="Gene3D" id="1.25.40.390">
    <property type="match status" value="1"/>
</dbReference>
<dbReference type="InterPro" id="IPR011990">
    <property type="entry name" value="TPR-like_helical_dom_sf"/>
</dbReference>
<evidence type="ECO:0000313" key="10">
    <source>
        <dbReference type="Proteomes" id="UP000770785"/>
    </source>
</evidence>
<feature type="signal peptide" evidence="6">
    <location>
        <begin position="1"/>
        <end position="21"/>
    </location>
</feature>
<evidence type="ECO:0000259" key="8">
    <source>
        <dbReference type="Pfam" id="PF14322"/>
    </source>
</evidence>
<dbReference type="Pfam" id="PF14322">
    <property type="entry name" value="SusD-like_3"/>
    <property type="match status" value="1"/>
</dbReference>
<feature type="domain" description="RagB/SusD" evidence="7">
    <location>
        <begin position="313"/>
        <end position="504"/>
    </location>
</feature>
<keyword evidence="3 6" id="KW-0732">Signal</keyword>
<keyword evidence="5" id="KW-0998">Cell outer membrane</keyword>
<dbReference type="RefSeq" id="WP_168040216.1">
    <property type="nucleotide sequence ID" value="NZ_JAATJH010000010.1"/>
</dbReference>
<dbReference type="EMBL" id="JAATJH010000010">
    <property type="protein sequence ID" value="NJC28329.1"/>
    <property type="molecule type" value="Genomic_DNA"/>
</dbReference>
<reference evidence="9 10" key="1">
    <citation type="submission" date="2020-03" db="EMBL/GenBank/DDBJ databases">
        <title>Genomic Encyclopedia of Type Strains, Phase IV (KMG-IV): sequencing the most valuable type-strain genomes for metagenomic binning, comparative biology and taxonomic classification.</title>
        <authorList>
            <person name="Goeker M."/>
        </authorList>
    </citation>
    <scope>NUCLEOTIDE SEQUENCE [LARGE SCALE GENOMIC DNA]</scope>
    <source>
        <strain evidence="9 10">DSM 105096</strain>
    </source>
</reference>
<dbReference type="InterPro" id="IPR033985">
    <property type="entry name" value="SusD-like_N"/>
</dbReference>
<protein>
    <recommendedName>
        <fullName evidence="11">RagB/SusD family nutrient uptake outer membrane protein</fullName>
    </recommendedName>
</protein>
<comment type="subcellular location">
    <subcellularLocation>
        <location evidence="1">Cell outer membrane</location>
    </subcellularLocation>
</comment>
<evidence type="ECO:0000256" key="5">
    <source>
        <dbReference type="ARBA" id="ARBA00023237"/>
    </source>
</evidence>
<name>A0ABX0XG77_9BACT</name>
<accession>A0ABX0XG77</accession>
<evidence type="ECO:0000256" key="6">
    <source>
        <dbReference type="SAM" id="SignalP"/>
    </source>
</evidence>
<feature type="chain" id="PRO_5046560993" description="RagB/SusD family nutrient uptake outer membrane protein" evidence="6">
    <location>
        <begin position="22"/>
        <end position="504"/>
    </location>
</feature>
<comment type="caution">
    <text evidence="9">The sequence shown here is derived from an EMBL/GenBank/DDBJ whole genome shotgun (WGS) entry which is preliminary data.</text>
</comment>
<evidence type="ECO:0000313" key="9">
    <source>
        <dbReference type="EMBL" id="NJC28329.1"/>
    </source>
</evidence>
<evidence type="ECO:0000256" key="3">
    <source>
        <dbReference type="ARBA" id="ARBA00022729"/>
    </source>
</evidence>
<evidence type="ECO:0008006" key="11">
    <source>
        <dbReference type="Google" id="ProtNLM"/>
    </source>
</evidence>
<comment type="similarity">
    <text evidence="2">Belongs to the SusD family.</text>
</comment>
<evidence type="ECO:0000256" key="4">
    <source>
        <dbReference type="ARBA" id="ARBA00023136"/>
    </source>
</evidence>
<evidence type="ECO:0000256" key="1">
    <source>
        <dbReference type="ARBA" id="ARBA00004442"/>
    </source>
</evidence>
<dbReference type="PROSITE" id="PS51257">
    <property type="entry name" value="PROKAR_LIPOPROTEIN"/>
    <property type="match status" value="1"/>
</dbReference>
<organism evidence="9 10">
    <name type="scientific">Neolewinella antarctica</name>
    <dbReference type="NCBI Taxonomy" id="442734"/>
    <lineage>
        <taxon>Bacteria</taxon>
        <taxon>Pseudomonadati</taxon>
        <taxon>Bacteroidota</taxon>
        <taxon>Saprospiria</taxon>
        <taxon>Saprospirales</taxon>
        <taxon>Lewinellaceae</taxon>
        <taxon>Neolewinella</taxon>
    </lineage>
</organism>
<sequence length="504" mass="56463">MMMKYFYKTCLLLSLFIGLSACESLEEKPFSFIGVDNIYQNEDDVDKALLGVYETLFFPGVSDLWYTLSTSGPSEMITVRLKGGGQGQMSSVDFNETSPHGQFWSHFYRGINRANNVIKITPSVGLEDGLENAKIAEARFLRAFFYFHLARMFGDVPLQLEPTEDFSDEAIRKPRAPLTEVYAVIIADLDFAAANLPLTRPANQFGRASVAVANTLLGKVYLQMAGLPLQQTEQYSKAISTLEKVIGVHSLQEKYSDVFDIATEGNNEIIFARPNLSNVEGSGTVMTFFQGAPNTPFSFPIGQYQLAFTELLYNSFDSMDLRRDVTFLYEYTHINTGDTIRYNPGGEPTAGLQFGGPRKPNGIPIGKLKDPSNQLNPFGHGNDLIYLRYADVLLMLAEAHNEMGEGGTSRDYLNEVLQRAGLDDENEADQNSLRELIKLERKKELAGEFHEYFDLQRWGDLEASMAVNPDAILRNVAYEPKLELYPLPRGVLENNENLTQNPGY</sequence>
<dbReference type="Proteomes" id="UP000770785">
    <property type="component" value="Unassembled WGS sequence"/>
</dbReference>
<dbReference type="Pfam" id="PF07980">
    <property type="entry name" value="SusD_RagB"/>
    <property type="match status" value="1"/>
</dbReference>
<evidence type="ECO:0000259" key="7">
    <source>
        <dbReference type="Pfam" id="PF07980"/>
    </source>
</evidence>
<dbReference type="InterPro" id="IPR012944">
    <property type="entry name" value="SusD_RagB_dom"/>
</dbReference>
<proteinExistence type="inferred from homology"/>
<dbReference type="CDD" id="cd08977">
    <property type="entry name" value="SusD"/>
    <property type="match status" value="1"/>
</dbReference>
<keyword evidence="10" id="KW-1185">Reference proteome</keyword>